<dbReference type="RefSeq" id="WP_160971979.1">
    <property type="nucleotide sequence ID" value="NZ_WWEN01000002.1"/>
</dbReference>
<dbReference type="PANTHER" id="PTHR42709">
    <property type="entry name" value="ALKALINE PHOSPHATASE LIKE PROTEIN"/>
    <property type="match status" value="1"/>
</dbReference>
<keyword evidence="4" id="KW-1185">Reference proteome</keyword>
<evidence type="ECO:0000259" key="2">
    <source>
        <dbReference type="Pfam" id="PF09335"/>
    </source>
</evidence>
<evidence type="ECO:0000313" key="4">
    <source>
        <dbReference type="Proteomes" id="UP000479043"/>
    </source>
</evidence>
<dbReference type="Pfam" id="PF09335">
    <property type="entry name" value="VTT_dom"/>
    <property type="match status" value="1"/>
</dbReference>
<reference evidence="3 4" key="1">
    <citation type="submission" date="2020-01" db="EMBL/GenBank/DDBJ databases">
        <authorList>
            <person name="Chen S."/>
        </authorList>
    </citation>
    <scope>NUCLEOTIDE SEQUENCE [LARGE SCALE GENOMIC DNA]</scope>
    <source>
        <strain evidence="3 4">GS-10</strain>
    </source>
</reference>
<keyword evidence="1" id="KW-1133">Transmembrane helix</keyword>
<gene>
    <name evidence="3" type="ORF">GR167_03055</name>
</gene>
<proteinExistence type="predicted"/>
<keyword evidence="1" id="KW-0472">Membrane</keyword>
<organism evidence="3 4">
    <name type="scientific">Thalassovita mangrovi</name>
    <dbReference type="NCBI Taxonomy" id="2692236"/>
    <lineage>
        <taxon>Bacteria</taxon>
        <taxon>Pseudomonadati</taxon>
        <taxon>Pseudomonadota</taxon>
        <taxon>Alphaproteobacteria</taxon>
        <taxon>Rhodobacterales</taxon>
        <taxon>Roseobacteraceae</taxon>
        <taxon>Thalassovita</taxon>
    </lineage>
</organism>
<name>A0A6L8LMB3_9RHOB</name>
<protein>
    <submittedName>
        <fullName evidence="3">DedA family protein</fullName>
    </submittedName>
</protein>
<dbReference type="InterPro" id="IPR051311">
    <property type="entry name" value="DedA_domain"/>
</dbReference>
<accession>A0A6L8LMB3</accession>
<feature type="domain" description="VTT" evidence="2">
    <location>
        <begin position="39"/>
        <end position="136"/>
    </location>
</feature>
<evidence type="ECO:0000256" key="1">
    <source>
        <dbReference type="SAM" id="Phobius"/>
    </source>
</evidence>
<dbReference type="AlphaFoldDB" id="A0A6L8LMB3"/>
<evidence type="ECO:0000313" key="3">
    <source>
        <dbReference type="EMBL" id="MYM54269.1"/>
    </source>
</evidence>
<feature type="transmembrane region" description="Helical" evidence="1">
    <location>
        <begin position="117"/>
        <end position="141"/>
    </location>
</feature>
<dbReference type="PANTHER" id="PTHR42709:SF4">
    <property type="entry name" value="INNER MEMBRANE PROTEIN YQAA"/>
    <property type="match status" value="1"/>
</dbReference>
<keyword evidence="1" id="KW-0812">Transmembrane</keyword>
<dbReference type="InterPro" id="IPR032816">
    <property type="entry name" value="VTT_dom"/>
</dbReference>
<sequence length="142" mass="15825">MFSYLSLFSAAFFAATILPMQSEALLAYYLTDPALSLAVLLGVATFGNVLGSVVNWVCGRFFRRFKDRRWFPVSPQKLARAEAHYHRYGRWSLLASWVPIIGDPLTVVAGLMREPLISFVIIVTIAKAARYLVVAAVALAWL</sequence>
<dbReference type="Proteomes" id="UP000479043">
    <property type="component" value="Unassembled WGS sequence"/>
</dbReference>
<comment type="caution">
    <text evidence="3">The sequence shown here is derived from an EMBL/GenBank/DDBJ whole genome shotgun (WGS) entry which is preliminary data.</text>
</comment>
<dbReference type="EMBL" id="WWEN01000002">
    <property type="protein sequence ID" value="MYM54269.1"/>
    <property type="molecule type" value="Genomic_DNA"/>
</dbReference>
<feature type="transmembrane region" description="Helical" evidence="1">
    <location>
        <begin position="34"/>
        <end position="58"/>
    </location>
</feature>